<evidence type="ECO:0000313" key="6">
    <source>
        <dbReference type="EMBL" id="HGB36235.1"/>
    </source>
</evidence>
<dbReference type="InterPro" id="IPR036291">
    <property type="entry name" value="NAD(P)-bd_dom_sf"/>
</dbReference>
<feature type="domain" description="NAD-dependent epimerase/dehydratase" evidence="5">
    <location>
        <begin position="27"/>
        <end position="273"/>
    </location>
</feature>
<protein>
    <submittedName>
        <fullName evidence="6">NAD-dependent epimerase/dehydratase family protein</fullName>
    </submittedName>
</protein>
<dbReference type="GO" id="GO:0033320">
    <property type="term" value="P:UDP-D-xylose biosynthetic process"/>
    <property type="evidence" value="ECO:0007669"/>
    <property type="project" value="UniProtKB-UniPathway"/>
</dbReference>
<organism evidence="6">
    <name type="scientific">candidate division WOR-3 bacterium</name>
    <dbReference type="NCBI Taxonomy" id="2052148"/>
    <lineage>
        <taxon>Bacteria</taxon>
        <taxon>Bacteria division WOR-3</taxon>
    </lineage>
</organism>
<dbReference type="Pfam" id="PF01370">
    <property type="entry name" value="Epimerase"/>
    <property type="match status" value="1"/>
</dbReference>
<dbReference type="UniPathway" id="UPA00796">
    <property type="reaction ID" value="UER00771"/>
</dbReference>
<keyword evidence="2" id="KW-0210">Decarboxylase</keyword>
<dbReference type="InterPro" id="IPR001509">
    <property type="entry name" value="Epimerase_deHydtase"/>
</dbReference>
<keyword evidence="3" id="KW-0520">NAD</keyword>
<dbReference type="InterPro" id="IPR044516">
    <property type="entry name" value="UXS-like"/>
</dbReference>
<sequence length="351" mass="39658">MRVISEDLNHILENTQALWNELYKKSIFLTGGSGFFGSWILESFLFANRKLNLKAKALVLTRNPATLSEKMPHIMDDPSVEIHVGDVRDFDFPEGEFSHIIHLASASAIGKFLNEDPLLRFDTIVQGTRRVLDFAQKCRARKFLCTSTGYVYGKQVPGLTLIPEDYKGLPELDDPNAVLGFGKRTAELLCVSYSKKFGFDSKIARCFSFVGPYLQLNIHYAIGNFIRDTINGGPIVVKGDGTAVRSYMYVSDLMIWLWTILFKGKNREPYNVGSEKEITIKELAFKVAEIYKKLTGKTVEVIIREEPDPSKPADRYVPSTRKAKTELGLKQTVSLEDAIEKTLKFYLYRGG</sequence>
<dbReference type="Gene3D" id="3.40.50.720">
    <property type="entry name" value="NAD(P)-binding Rossmann-like Domain"/>
    <property type="match status" value="1"/>
</dbReference>
<keyword evidence="4" id="KW-0456">Lyase</keyword>
<accession>A0A7V3NU67</accession>
<dbReference type="GO" id="GO:0042732">
    <property type="term" value="P:D-xylose metabolic process"/>
    <property type="evidence" value="ECO:0007669"/>
    <property type="project" value="InterPro"/>
</dbReference>
<dbReference type="PANTHER" id="PTHR43078">
    <property type="entry name" value="UDP-GLUCURONIC ACID DECARBOXYLASE-RELATED"/>
    <property type="match status" value="1"/>
</dbReference>
<evidence type="ECO:0000256" key="1">
    <source>
        <dbReference type="ARBA" id="ARBA00001911"/>
    </source>
</evidence>
<dbReference type="GO" id="GO:0070403">
    <property type="term" value="F:NAD+ binding"/>
    <property type="evidence" value="ECO:0007669"/>
    <property type="project" value="InterPro"/>
</dbReference>
<dbReference type="GO" id="GO:0005737">
    <property type="term" value="C:cytoplasm"/>
    <property type="evidence" value="ECO:0007669"/>
    <property type="project" value="TreeGrafter"/>
</dbReference>
<proteinExistence type="predicted"/>
<evidence type="ECO:0000256" key="3">
    <source>
        <dbReference type="ARBA" id="ARBA00023027"/>
    </source>
</evidence>
<comment type="cofactor">
    <cofactor evidence="1">
        <name>NAD(+)</name>
        <dbReference type="ChEBI" id="CHEBI:57540"/>
    </cofactor>
</comment>
<comment type="caution">
    <text evidence="6">The sequence shown here is derived from an EMBL/GenBank/DDBJ whole genome shotgun (WGS) entry which is preliminary data.</text>
</comment>
<dbReference type="GO" id="GO:0048040">
    <property type="term" value="F:UDP-glucuronate decarboxylase activity"/>
    <property type="evidence" value="ECO:0007669"/>
    <property type="project" value="TreeGrafter"/>
</dbReference>
<dbReference type="SUPFAM" id="SSF51735">
    <property type="entry name" value="NAD(P)-binding Rossmann-fold domains"/>
    <property type="match status" value="1"/>
</dbReference>
<evidence type="ECO:0000259" key="5">
    <source>
        <dbReference type="Pfam" id="PF01370"/>
    </source>
</evidence>
<gene>
    <name evidence="6" type="ORF">ENV38_04950</name>
</gene>
<dbReference type="EMBL" id="DTGD01000183">
    <property type="protein sequence ID" value="HGB36235.1"/>
    <property type="molecule type" value="Genomic_DNA"/>
</dbReference>
<evidence type="ECO:0000256" key="4">
    <source>
        <dbReference type="ARBA" id="ARBA00023239"/>
    </source>
</evidence>
<evidence type="ECO:0000256" key="2">
    <source>
        <dbReference type="ARBA" id="ARBA00022793"/>
    </source>
</evidence>
<dbReference type="PANTHER" id="PTHR43078:SF6">
    <property type="entry name" value="UDP-GLUCURONIC ACID DECARBOXYLASE 1"/>
    <property type="match status" value="1"/>
</dbReference>
<name>A0A7V3NU67_UNCW3</name>
<reference evidence="6" key="1">
    <citation type="journal article" date="2020" name="mSystems">
        <title>Genome- and Community-Level Interaction Insights into Carbon Utilization and Element Cycling Functions of Hydrothermarchaeota in Hydrothermal Sediment.</title>
        <authorList>
            <person name="Zhou Z."/>
            <person name="Liu Y."/>
            <person name="Xu W."/>
            <person name="Pan J."/>
            <person name="Luo Z.H."/>
            <person name="Li M."/>
        </authorList>
    </citation>
    <scope>NUCLEOTIDE SEQUENCE [LARGE SCALE GENOMIC DNA]</scope>
    <source>
        <strain evidence="6">SpSt-754</strain>
    </source>
</reference>
<dbReference type="AlphaFoldDB" id="A0A7V3NU67"/>